<protein>
    <submittedName>
        <fullName evidence="4">DUF1579 domain-containing protein</fullName>
    </submittedName>
</protein>
<evidence type="ECO:0000313" key="3">
    <source>
        <dbReference type="Proteomes" id="UP000050761"/>
    </source>
</evidence>
<gene>
    <name evidence="2" type="ORF">HPBE_LOCUS18811</name>
</gene>
<dbReference type="EMBL" id="UZAH01030938">
    <property type="protein sequence ID" value="VDP13022.1"/>
    <property type="molecule type" value="Genomic_DNA"/>
</dbReference>
<accession>A0A183GA10</accession>
<reference evidence="2 3" key="1">
    <citation type="submission" date="2018-11" db="EMBL/GenBank/DDBJ databases">
        <authorList>
            <consortium name="Pathogen Informatics"/>
        </authorList>
    </citation>
    <scope>NUCLEOTIDE SEQUENCE [LARGE SCALE GENOMIC DNA]</scope>
</reference>
<sequence>MTSATTATMTRRHDETATMTRQQDETATMIRRHDDASDHDCDLKNFVGDWETSYTKVGGIIGNKRKLYICV</sequence>
<accession>A0A3P8AG22</accession>
<dbReference type="WBParaSite" id="HPBE_0001881201-mRNA-1">
    <property type="protein sequence ID" value="HPBE_0001881201-mRNA-1"/>
    <property type="gene ID" value="HPBE_0001881201"/>
</dbReference>
<proteinExistence type="predicted"/>
<keyword evidence="3" id="KW-1185">Reference proteome</keyword>
<feature type="region of interest" description="Disordered" evidence="1">
    <location>
        <begin position="1"/>
        <end position="26"/>
    </location>
</feature>
<organism evidence="3 4">
    <name type="scientific">Heligmosomoides polygyrus</name>
    <name type="common">Parasitic roundworm</name>
    <dbReference type="NCBI Taxonomy" id="6339"/>
    <lineage>
        <taxon>Eukaryota</taxon>
        <taxon>Metazoa</taxon>
        <taxon>Ecdysozoa</taxon>
        <taxon>Nematoda</taxon>
        <taxon>Chromadorea</taxon>
        <taxon>Rhabditida</taxon>
        <taxon>Rhabditina</taxon>
        <taxon>Rhabditomorpha</taxon>
        <taxon>Strongyloidea</taxon>
        <taxon>Heligmosomidae</taxon>
        <taxon>Heligmosomoides</taxon>
    </lineage>
</organism>
<evidence type="ECO:0000256" key="1">
    <source>
        <dbReference type="SAM" id="MobiDB-lite"/>
    </source>
</evidence>
<reference evidence="4" key="2">
    <citation type="submission" date="2019-09" db="UniProtKB">
        <authorList>
            <consortium name="WormBaseParasite"/>
        </authorList>
    </citation>
    <scope>IDENTIFICATION</scope>
</reference>
<name>A0A183GA10_HELPZ</name>
<evidence type="ECO:0000313" key="4">
    <source>
        <dbReference type="WBParaSite" id="HPBE_0001881201-mRNA-1"/>
    </source>
</evidence>
<evidence type="ECO:0000313" key="2">
    <source>
        <dbReference type="EMBL" id="VDP13022.1"/>
    </source>
</evidence>
<dbReference type="Proteomes" id="UP000050761">
    <property type="component" value="Unassembled WGS sequence"/>
</dbReference>
<dbReference type="AlphaFoldDB" id="A0A183GA10"/>